<protein>
    <recommendedName>
        <fullName evidence="7">OmpA-like domain-containing protein</fullName>
    </recommendedName>
</protein>
<dbReference type="PRINTS" id="PR01021">
    <property type="entry name" value="OMPADOMAIN"/>
</dbReference>
<dbReference type="InterPro" id="IPR036737">
    <property type="entry name" value="OmpA-like_sf"/>
</dbReference>
<dbReference type="SUPFAM" id="SSF82171">
    <property type="entry name" value="DPP6 N-terminal domain-like"/>
    <property type="match status" value="1"/>
</dbReference>
<evidence type="ECO:0000256" key="5">
    <source>
        <dbReference type="SAM" id="MobiDB-lite"/>
    </source>
</evidence>
<dbReference type="InterPro" id="IPR050330">
    <property type="entry name" value="Bact_OuterMem_StrucFunc"/>
</dbReference>
<dbReference type="SUPFAM" id="SSF48452">
    <property type="entry name" value="TPR-like"/>
    <property type="match status" value="1"/>
</dbReference>
<dbReference type="InterPro" id="IPR006690">
    <property type="entry name" value="OMPA-like_CS"/>
</dbReference>
<evidence type="ECO:0000256" key="4">
    <source>
        <dbReference type="PROSITE-ProRule" id="PRU00473"/>
    </source>
</evidence>
<name>A0A3Q9FML0_9BACT</name>
<feature type="compositionally biased region" description="Basic and acidic residues" evidence="5">
    <location>
        <begin position="648"/>
        <end position="664"/>
    </location>
</feature>
<dbReference type="Gene3D" id="3.30.1330.60">
    <property type="entry name" value="OmpA-like domain"/>
    <property type="match status" value="1"/>
</dbReference>
<dbReference type="AlphaFoldDB" id="A0A3Q9FML0"/>
<evidence type="ECO:0000313" key="9">
    <source>
        <dbReference type="Proteomes" id="UP000267268"/>
    </source>
</evidence>
<keyword evidence="9" id="KW-1185">Reference proteome</keyword>
<accession>A0A3Q9FML0</accession>
<feature type="region of interest" description="Disordered" evidence="5">
    <location>
        <begin position="642"/>
        <end position="664"/>
    </location>
</feature>
<dbReference type="InterPro" id="IPR011659">
    <property type="entry name" value="WD40"/>
</dbReference>
<dbReference type="GO" id="GO:0009279">
    <property type="term" value="C:cell outer membrane"/>
    <property type="evidence" value="ECO:0007669"/>
    <property type="project" value="UniProtKB-SubCell"/>
</dbReference>
<dbReference type="OrthoDB" id="1488841at2"/>
<evidence type="ECO:0000256" key="1">
    <source>
        <dbReference type="ARBA" id="ARBA00004442"/>
    </source>
</evidence>
<dbReference type="Proteomes" id="UP000267268">
    <property type="component" value="Chromosome 1"/>
</dbReference>
<dbReference type="Gene3D" id="1.25.40.10">
    <property type="entry name" value="Tetratricopeptide repeat domain"/>
    <property type="match status" value="1"/>
</dbReference>
<reference evidence="8 9" key="1">
    <citation type="submission" date="2018-12" db="EMBL/GenBank/DDBJ databases">
        <title>Flammeovirga pectinis sp. nov., isolated from the gut of the Korean scallop, Patinopecten yessoensis.</title>
        <authorList>
            <person name="Bae J.-W."/>
            <person name="Jeong Y.-S."/>
            <person name="Kang W."/>
        </authorList>
    </citation>
    <scope>NUCLEOTIDE SEQUENCE [LARGE SCALE GENOMIC DNA]</scope>
    <source>
        <strain evidence="8 9">L12M1</strain>
    </source>
</reference>
<evidence type="ECO:0000256" key="6">
    <source>
        <dbReference type="SAM" id="SignalP"/>
    </source>
</evidence>
<feature type="signal peptide" evidence="6">
    <location>
        <begin position="1"/>
        <end position="22"/>
    </location>
</feature>
<dbReference type="Gene3D" id="2.120.10.30">
    <property type="entry name" value="TolB, C-terminal domain"/>
    <property type="match status" value="1"/>
</dbReference>
<feature type="chain" id="PRO_5018640485" description="OmpA-like domain-containing protein" evidence="6">
    <location>
        <begin position="23"/>
        <end position="664"/>
    </location>
</feature>
<dbReference type="PANTHER" id="PTHR30329">
    <property type="entry name" value="STATOR ELEMENT OF FLAGELLAR MOTOR COMPLEX"/>
    <property type="match status" value="1"/>
</dbReference>
<feature type="domain" description="OmpA-like" evidence="7">
    <location>
        <begin position="550"/>
        <end position="664"/>
    </location>
</feature>
<dbReference type="SUPFAM" id="SSF103088">
    <property type="entry name" value="OmpA-like"/>
    <property type="match status" value="1"/>
</dbReference>
<dbReference type="CDD" id="cd07185">
    <property type="entry name" value="OmpA_C-like"/>
    <property type="match status" value="1"/>
</dbReference>
<dbReference type="Pfam" id="PF07676">
    <property type="entry name" value="PD40"/>
    <property type="match status" value="3"/>
</dbReference>
<dbReference type="EMBL" id="CP034562">
    <property type="protein sequence ID" value="AZQ61681.1"/>
    <property type="molecule type" value="Genomic_DNA"/>
</dbReference>
<dbReference type="InterPro" id="IPR006664">
    <property type="entry name" value="OMP_bac"/>
</dbReference>
<comment type="subcellular location">
    <subcellularLocation>
        <location evidence="1">Cell outer membrane</location>
    </subcellularLocation>
</comment>
<dbReference type="PANTHER" id="PTHR30329:SF21">
    <property type="entry name" value="LIPOPROTEIN YIAD-RELATED"/>
    <property type="match status" value="1"/>
</dbReference>
<evidence type="ECO:0000313" key="8">
    <source>
        <dbReference type="EMBL" id="AZQ61681.1"/>
    </source>
</evidence>
<dbReference type="PROSITE" id="PS51123">
    <property type="entry name" value="OMPA_2"/>
    <property type="match status" value="1"/>
</dbReference>
<keyword evidence="3" id="KW-0998">Cell outer membrane</keyword>
<organism evidence="8 9">
    <name type="scientific">Flammeovirga pectinis</name>
    <dbReference type="NCBI Taxonomy" id="2494373"/>
    <lineage>
        <taxon>Bacteria</taxon>
        <taxon>Pseudomonadati</taxon>
        <taxon>Bacteroidota</taxon>
        <taxon>Cytophagia</taxon>
        <taxon>Cytophagales</taxon>
        <taxon>Flammeovirgaceae</taxon>
        <taxon>Flammeovirga</taxon>
    </lineage>
</organism>
<dbReference type="InterPro" id="IPR011990">
    <property type="entry name" value="TPR-like_helical_dom_sf"/>
</dbReference>
<gene>
    <name evidence="8" type="ORF">EI427_05365</name>
</gene>
<sequence>MQPKIITFFLFLVLTINSSAQSQNIDFTKDNFPDSVKALKEALRAIEIGDNYRSNYQNYDSAILYYKIANQLNSKNSILNYKLGLSYFNLTDYPTSDSLMEVSVALNSKYLPAIYLKARSFHLQQKWIKAQTAYHEYVSKYDNYSSPTLDEIQFLLQQTEQGELIEKSGKEIINLGILNSTADDENLNLLPNSNQLYFNSNRFSENSIQKDIDGNYYQNIYYSILDDDTLLKPSLVKHYKINPEGNSSICSISKSGKTMVMFLGGFKGKLYYCRFNLEDSIKIPHSKTKLPSPINTYLSSEVSGTFTPNGKEFYFSSKRKGTRGEYDIYYSTRKKKGWNKPVNLSSINTPFNEIDPYFSTNGDTLFFASDSPKSIGGYDIMYATKKGNNWSTPKNLGVGINSPFDDKSPSTSIDGTIIYFSSNRTGGKGGYDIYKAQPTFIAEKPKLITESESLDEIFKLHLLNTSVIIKDQTSKEALKAADISIFNIENNTLLRKLKTDNNGFSKIEAIPKNTPLAININCMGYEMLSRNITVDSTKKEYIIELNKIKVDQKITLQNIFFDTNSSTLSPSSIGELNALVEFLSLNKNVEIEIGGHTDTSGNEKDNQKLSEKRAKAIALFLEKNNINTSRLTSKGYGASVPLESNDTEEGKAKNRRTEFKVIKN</sequence>
<keyword evidence="2 4" id="KW-0472">Membrane</keyword>
<dbReference type="InterPro" id="IPR006665">
    <property type="entry name" value="OmpA-like"/>
</dbReference>
<dbReference type="RefSeq" id="WP_126612422.1">
    <property type="nucleotide sequence ID" value="NZ_CP034562.1"/>
</dbReference>
<dbReference type="KEGG" id="fll:EI427_05365"/>
<proteinExistence type="predicted"/>
<evidence type="ECO:0000256" key="3">
    <source>
        <dbReference type="ARBA" id="ARBA00023237"/>
    </source>
</evidence>
<keyword evidence="6" id="KW-0732">Signal</keyword>
<evidence type="ECO:0000259" key="7">
    <source>
        <dbReference type="PROSITE" id="PS51123"/>
    </source>
</evidence>
<evidence type="ECO:0000256" key="2">
    <source>
        <dbReference type="ARBA" id="ARBA00023136"/>
    </source>
</evidence>
<dbReference type="PROSITE" id="PS01068">
    <property type="entry name" value="OMPA_1"/>
    <property type="match status" value="1"/>
</dbReference>
<dbReference type="InterPro" id="IPR011042">
    <property type="entry name" value="6-blade_b-propeller_TolB-like"/>
</dbReference>
<dbReference type="Pfam" id="PF00691">
    <property type="entry name" value="OmpA"/>
    <property type="match status" value="1"/>
</dbReference>